<dbReference type="EMBL" id="JAERUA010000020">
    <property type="protein sequence ID" value="KAI1886338.1"/>
    <property type="molecule type" value="Genomic_DNA"/>
</dbReference>
<dbReference type="Gene3D" id="2.10.60.10">
    <property type="entry name" value="CD59"/>
    <property type="match status" value="1"/>
</dbReference>
<evidence type="ECO:0000256" key="1">
    <source>
        <dbReference type="ARBA" id="ARBA00004236"/>
    </source>
</evidence>
<evidence type="ECO:0000256" key="5">
    <source>
        <dbReference type="ARBA" id="ARBA00022729"/>
    </source>
</evidence>
<evidence type="ECO:0000256" key="2">
    <source>
        <dbReference type="ARBA" id="ARBA00004613"/>
    </source>
</evidence>
<keyword evidence="4" id="KW-0964">Secreted</keyword>
<comment type="caution">
    <text evidence="10">The sequence shown here is derived from an EMBL/GenBank/DDBJ whole genome shotgun (WGS) entry which is preliminary data.</text>
</comment>
<organism evidence="10 11">
    <name type="scientific">Albula goreensis</name>
    <dbReference type="NCBI Taxonomy" id="1534307"/>
    <lineage>
        <taxon>Eukaryota</taxon>
        <taxon>Metazoa</taxon>
        <taxon>Chordata</taxon>
        <taxon>Craniata</taxon>
        <taxon>Vertebrata</taxon>
        <taxon>Euteleostomi</taxon>
        <taxon>Actinopterygii</taxon>
        <taxon>Neopterygii</taxon>
        <taxon>Teleostei</taxon>
        <taxon>Albuliformes</taxon>
        <taxon>Albulidae</taxon>
        <taxon>Albula</taxon>
    </lineage>
</organism>
<dbReference type="SUPFAM" id="SSF57302">
    <property type="entry name" value="Snake toxin-like"/>
    <property type="match status" value="1"/>
</dbReference>
<evidence type="ECO:0000256" key="4">
    <source>
        <dbReference type="ARBA" id="ARBA00022525"/>
    </source>
</evidence>
<keyword evidence="7" id="KW-0325">Glycoprotein</keyword>
<keyword evidence="6" id="KW-0472">Membrane</keyword>
<accession>A0A8T3CV20</accession>
<evidence type="ECO:0000256" key="6">
    <source>
        <dbReference type="ARBA" id="ARBA00023136"/>
    </source>
</evidence>
<dbReference type="GO" id="GO:0005576">
    <property type="term" value="C:extracellular region"/>
    <property type="evidence" value="ECO:0007669"/>
    <property type="project" value="UniProtKB-SubCell"/>
</dbReference>
<evidence type="ECO:0000256" key="8">
    <source>
        <dbReference type="SAM" id="SignalP"/>
    </source>
</evidence>
<dbReference type="Proteomes" id="UP000829720">
    <property type="component" value="Unassembled WGS sequence"/>
</dbReference>
<dbReference type="PANTHER" id="PTHR20914:SF9">
    <property type="entry name" value="COILED, ISOFORM A"/>
    <property type="match status" value="1"/>
</dbReference>
<name>A0A8T3CV20_9TELE</name>
<dbReference type="InterPro" id="IPR016054">
    <property type="entry name" value="LY6_UPA_recep-like"/>
</dbReference>
<dbReference type="AlphaFoldDB" id="A0A8T3CV20"/>
<evidence type="ECO:0000313" key="11">
    <source>
        <dbReference type="Proteomes" id="UP000829720"/>
    </source>
</evidence>
<gene>
    <name evidence="10" type="ORF">AGOR_G00212970</name>
</gene>
<dbReference type="InterPro" id="IPR045860">
    <property type="entry name" value="Snake_toxin-like_sf"/>
</dbReference>
<dbReference type="Pfam" id="PF00087">
    <property type="entry name" value="Toxin_TOLIP"/>
    <property type="match status" value="1"/>
</dbReference>
<reference evidence="10" key="1">
    <citation type="submission" date="2021-01" db="EMBL/GenBank/DDBJ databases">
        <authorList>
            <person name="Zahm M."/>
            <person name="Roques C."/>
            <person name="Cabau C."/>
            <person name="Klopp C."/>
            <person name="Donnadieu C."/>
            <person name="Jouanno E."/>
            <person name="Lampietro C."/>
            <person name="Louis A."/>
            <person name="Herpin A."/>
            <person name="Echchiki A."/>
            <person name="Berthelot C."/>
            <person name="Parey E."/>
            <person name="Roest-Crollius H."/>
            <person name="Braasch I."/>
            <person name="Postlethwait J."/>
            <person name="Bobe J."/>
            <person name="Montfort J."/>
            <person name="Bouchez O."/>
            <person name="Begum T."/>
            <person name="Mejri S."/>
            <person name="Adams A."/>
            <person name="Chen W.-J."/>
            <person name="Guiguen Y."/>
        </authorList>
    </citation>
    <scope>NUCLEOTIDE SEQUENCE</scope>
    <source>
        <tissue evidence="10">Blood</tissue>
    </source>
</reference>
<evidence type="ECO:0000256" key="7">
    <source>
        <dbReference type="ARBA" id="ARBA00023180"/>
    </source>
</evidence>
<feature type="chain" id="PRO_5035917081" description="UPAR/Ly6 domain-containing protein" evidence="8">
    <location>
        <begin position="16"/>
        <end position="218"/>
    </location>
</feature>
<dbReference type="InterPro" id="IPR035076">
    <property type="entry name" value="Toxin/TOLIP"/>
</dbReference>
<dbReference type="PANTHER" id="PTHR20914">
    <property type="entry name" value="LY6/PLAUR DOMAIN-CONTAINING PROTEIN 8"/>
    <property type="match status" value="1"/>
</dbReference>
<dbReference type="InterPro" id="IPR050918">
    <property type="entry name" value="CNF-like_PLA2_Inhibitor"/>
</dbReference>
<comment type="subcellular location">
    <subcellularLocation>
        <location evidence="1">Cell membrane</location>
    </subcellularLocation>
    <subcellularLocation>
        <location evidence="2">Secreted</location>
    </subcellularLocation>
</comment>
<feature type="signal peptide" evidence="8">
    <location>
        <begin position="1"/>
        <end position="15"/>
    </location>
</feature>
<keyword evidence="5 8" id="KW-0732">Signal</keyword>
<proteinExistence type="predicted"/>
<dbReference type="OrthoDB" id="5945173at2759"/>
<protein>
    <recommendedName>
        <fullName evidence="9">UPAR/Ly6 domain-containing protein</fullName>
    </recommendedName>
</protein>
<dbReference type="GO" id="GO:0005886">
    <property type="term" value="C:plasma membrane"/>
    <property type="evidence" value="ECO:0007669"/>
    <property type="project" value="UniProtKB-SubCell"/>
</dbReference>
<keyword evidence="11" id="KW-1185">Reference proteome</keyword>
<feature type="domain" description="UPAR/Ly6" evidence="9">
    <location>
        <begin position="111"/>
        <end position="194"/>
    </location>
</feature>
<dbReference type="SMART" id="SM00134">
    <property type="entry name" value="LU"/>
    <property type="match status" value="1"/>
</dbReference>
<sequence length="218" mass="23716">MFLVMLLALHVAVTTEDIMNCSICTAQDWRGCIGSETTCSEGQECASAAYVLTEDVNKKKQVTKKVGRKCIDSALCGSEFSFNFKYANWKITTACDKDEVEVSGEAELNHVKCFGCIAAPSECKKTVDCRGAEDRCIKVVDIVAGNVMWSKGCASKSMCKQGEKALNLLGPVMTGQVFCCEGNLCNGARNGATAICCLCWCFPCWCFSSLHEDRTHFG</sequence>
<evidence type="ECO:0000259" key="9">
    <source>
        <dbReference type="SMART" id="SM00134"/>
    </source>
</evidence>
<evidence type="ECO:0000313" key="10">
    <source>
        <dbReference type="EMBL" id="KAI1886338.1"/>
    </source>
</evidence>
<keyword evidence="3" id="KW-1003">Cell membrane</keyword>
<evidence type="ECO:0000256" key="3">
    <source>
        <dbReference type="ARBA" id="ARBA00022475"/>
    </source>
</evidence>